<protein>
    <submittedName>
        <fullName evidence="1">Uncharacterized protein</fullName>
    </submittedName>
</protein>
<sequence>MALSPGAPRGGYEQTLAFSVRFDTLAAGLVGARKRNSLAAAREAVGAAGFAAPEWFRDINETPDAGEAASQWRPWLQAGSWAALQQPHNVLAARALFQWLATWDVDFCLEYFQLLEPKPLLPRVAPMFDPRVFEPLPEAGVTISYEIQRDSSDISLSA</sequence>
<evidence type="ECO:0000313" key="2">
    <source>
        <dbReference type="Proteomes" id="UP000296079"/>
    </source>
</evidence>
<dbReference type="AlphaFoldDB" id="A0AAE6DGU5"/>
<gene>
    <name evidence="1" type="ORF">E6A55_09405</name>
</gene>
<proteinExistence type="predicted"/>
<dbReference type="EMBL" id="CP039287">
    <property type="protein sequence ID" value="QCC00788.1"/>
    <property type="molecule type" value="Genomic_DNA"/>
</dbReference>
<reference evidence="1 2" key="1">
    <citation type="submission" date="2019-04" db="EMBL/GenBank/DDBJ databases">
        <title>Long-read de novo sequencing of Cupriavidus necator H16.</title>
        <authorList>
            <person name="Little G.T."/>
            <person name="Ehsaan M."/>
            <person name="Arenas-Lopez C."/>
            <person name="Jawed K."/>
            <person name="Winzer K."/>
            <person name="Kovacs K."/>
            <person name="Malys N."/>
            <person name="Minton N.P."/>
        </authorList>
    </citation>
    <scope>NUCLEOTIDE SEQUENCE [LARGE SCALE GENOMIC DNA]</scope>
    <source>
        <strain evidence="1 2">H16</strain>
    </source>
</reference>
<accession>A0AAE6DGU5</accession>
<dbReference type="Proteomes" id="UP000296079">
    <property type="component" value="Chromosome 1"/>
</dbReference>
<organism evidence="1 2">
    <name type="scientific">Cupriavidus necator (strain ATCC 17699 / DSM 428 / KCTC 22496 / NCIMB 10442 / H16 / Stanier 337)</name>
    <name type="common">Ralstonia eutropha</name>
    <dbReference type="NCBI Taxonomy" id="381666"/>
    <lineage>
        <taxon>Bacteria</taxon>
        <taxon>Pseudomonadati</taxon>
        <taxon>Pseudomonadota</taxon>
        <taxon>Betaproteobacteria</taxon>
        <taxon>Burkholderiales</taxon>
        <taxon>Burkholderiaceae</taxon>
        <taxon>Cupriavidus</taxon>
    </lineage>
</organism>
<evidence type="ECO:0000313" key="1">
    <source>
        <dbReference type="EMBL" id="QCC00788.1"/>
    </source>
</evidence>
<name>A0AAE6DGU5_CUPNH</name>
<dbReference type="RefSeq" id="WP_010812042.1">
    <property type="nucleotide sequence ID" value="NC_008313.1"/>
</dbReference>